<dbReference type="PANTHER" id="PTHR10153">
    <property type="entry name" value="SMALL CONDUCTANCE CALCIUM-ACTIVATED POTASSIUM CHANNEL"/>
    <property type="match status" value="1"/>
</dbReference>
<dbReference type="GO" id="GO:0016286">
    <property type="term" value="F:small conductance calcium-activated potassium channel activity"/>
    <property type="evidence" value="ECO:0007669"/>
    <property type="project" value="InterPro"/>
</dbReference>
<protein>
    <recommendedName>
        <fullName evidence="3">Potassium channel domain-containing protein</fullName>
    </recommendedName>
</protein>
<dbReference type="EMBL" id="CAJZBQ010000045">
    <property type="protein sequence ID" value="CAG9328344.1"/>
    <property type="molecule type" value="Genomic_DNA"/>
</dbReference>
<comment type="caution">
    <text evidence="4">The sequence shown here is derived from an EMBL/GenBank/DDBJ whole genome shotgun (WGS) entry which is preliminary data.</text>
</comment>
<accession>A0AAU9JUX4</accession>
<name>A0AAU9JUX4_9CILI</name>
<keyword evidence="2" id="KW-0472">Membrane</keyword>
<feature type="transmembrane region" description="Helical" evidence="2">
    <location>
        <begin position="62"/>
        <end position="79"/>
    </location>
</feature>
<keyword evidence="2" id="KW-0812">Transmembrane</keyword>
<feature type="domain" description="Potassium channel" evidence="3">
    <location>
        <begin position="245"/>
        <end position="316"/>
    </location>
</feature>
<gene>
    <name evidence="4" type="ORF">BSTOLATCC_MIC45797</name>
</gene>
<feature type="transmembrane region" description="Helical" evidence="2">
    <location>
        <begin position="99"/>
        <end position="120"/>
    </location>
</feature>
<feature type="transmembrane region" description="Helical" evidence="2">
    <location>
        <begin position="296"/>
        <end position="316"/>
    </location>
</feature>
<proteinExistence type="predicted"/>
<evidence type="ECO:0000313" key="4">
    <source>
        <dbReference type="EMBL" id="CAG9328344.1"/>
    </source>
</evidence>
<feature type="transmembrane region" description="Helical" evidence="2">
    <location>
        <begin position="267"/>
        <end position="284"/>
    </location>
</feature>
<evidence type="ECO:0000256" key="1">
    <source>
        <dbReference type="SAM" id="MobiDB-lite"/>
    </source>
</evidence>
<feature type="region of interest" description="Disordered" evidence="1">
    <location>
        <begin position="498"/>
        <end position="529"/>
    </location>
</feature>
<feature type="compositionally biased region" description="Low complexity" evidence="1">
    <location>
        <begin position="518"/>
        <end position="529"/>
    </location>
</feature>
<sequence>MLPLRRSATLKQGELEKITNNSSSAITISISDPFGDANSIPKKVSTVFPQLDVSKLKIRTRWNSIITAILNVLIILLLYKENEEFNSNQHKSNISENLLRIFIIFLSAISISLVIQYWSIKLYQKKAYRECHVSSGFWEYPKIRNWMLLEIIFCCINVPPYCDWTFTFKQLNTSSIMSADDIIVSLSFIRLYFVFKMMYECSTYSSRRAEYVCNMENVKDIMAFSLKSILTIQTYFSILFLLALLMISGGALLRIFERSISNTKFDYIWNGFFTVAATALTIGYGDSVPTTHLGRFICVIASIFGIFSVSYTVWAVQNSIAFNHSEFQIYDAMVFKKNIKKKLEPIASILLQRWWILLQKRKQSQPRLQVLNEFYCQFYRFKLLKNQMKGDVNKTLSENINDFASKLNICMPKIFNHLEPGQKVLEIAVEMTNNQLFIAEKLKRIQNGTRSLKKQIGEITNSSINDYAHRRYSDKTGKRATLVEMKKAQCRALKKLMNRRTSDSSINSELSSPRFRADSIADSDAASDQ</sequence>
<evidence type="ECO:0000256" key="2">
    <source>
        <dbReference type="SAM" id="Phobius"/>
    </source>
</evidence>
<reference evidence="4" key="1">
    <citation type="submission" date="2021-09" db="EMBL/GenBank/DDBJ databases">
        <authorList>
            <consortium name="AG Swart"/>
            <person name="Singh M."/>
            <person name="Singh A."/>
            <person name="Seah K."/>
            <person name="Emmerich C."/>
        </authorList>
    </citation>
    <scope>NUCLEOTIDE SEQUENCE</scope>
    <source>
        <strain evidence="4">ATCC30299</strain>
    </source>
</reference>
<keyword evidence="2" id="KW-1133">Transmembrane helix</keyword>
<dbReference type="Gene3D" id="1.10.287.70">
    <property type="match status" value="1"/>
</dbReference>
<feature type="transmembrane region" description="Helical" evidence="2">
    <location>
        <begin position="235"/>
        <end position="255"/>
    </location>
</feature>
<evidence type="ECO:0000313" key="5">
    <source>
        <dbReference type="Proteomes" id="UP001162131"/>
    </source>
</evidence>
<dbReference type="InterPro" id="IPR015449">
    <property type="entry name" value="K_chnl_Ca-activ_SK"/>
</dbReference>
<dbReference type="Proteomes" id="UP001162131">
    <property type="component" value="Unassembled WGS sequence"/>
</dbReference>
<keyword evidence="5" id="KW-1185">Reference proteome</keyword>
<dbReference type="AlphaFoldDB" id="A0AAU9JUX4"/>
<evidence type="ECO:0000259" key="3">
    <source>
        <dbReference type="Pfam" id="PF07885"/>
    </source>
</evidence>
<dbReference type="Pfam" id="PF07885">
    <property type="entry name" value="Ion_trans_2"/>
    <property type="match status" value="1"/>
</dbReference>
<dbReference type="InterPro" id="IPR013099">
    <property type="entry name" value="K_chnl_dom"/>
</dbReference>
<organism evidence="4 5">
    <name type="scientific">Blepharisma stoltei</name>
    <dbReference type="NCBI Taxonomy" id="1481888"/>
    <lineage>
        <taxon>Eukaryota</taxon>
        <taxon>Sar</taxon>
        <taxon>Alveolata</taxon>
        <taxon>Ciliophora</taxon>
        <taxon>Postciliodesmatophora</taxon>
        <taxon>Heterotrichea</taxon>
        <taxon>Heterotrichida</taxon>
        <taxon>Blepharismidae</taxon>
        <taxon>Blepharisma</taxon>
    </lineage>
</organism>
<dbReference type="SUPFAM" id="SSF81324">
    <property type="entry name" value="Voltage-gated potassium channels"/>
    <property type="match status" value="1"/>
</dbReference>
<dbReference type="GO" id="GO:0016020">
    <property type="term" value="C:membrane"/>
    <property type="evidence" value="ECO:0007669"/>
    <property type="project" value="InterPro"/>
</dbReference>